<name>A0AAN2BL67_9GAMM</name>
<dbReference type="PROSITE" id="PS51257">
    <property type="entry name" value="PROKAR_LIPOPROTEIN"/>
    <property type="match status" value="1"/>
</dbReference>
<protein>
    <submittedName>
        <fullName evidence="1">Uncharacterized protein</fullName>
    </submittedName>
</protein>
<dbReference type="RefSeq" id="WP_236983247.1">
    <property type="nucleotide sequence ID" value="NZ_AP023086.1"/>
</dbReference>
<reference evidence="1 2" key="1">
    <citation type="journal article" date="2022" name="IScience">
        <title>An ultrasensitive nanofiber-based assay for enzymatic hydrolysis and deep-sea microbial degradation of cellulose.</title>
        <authorList>
            <person name="Tsudome M."/>
            <person name="Tachioka M."/>
            <person name="Miyazaki M."/>
            <person name="Uchimura K."/>
            <person name="Tsuda M."/>
            <person name="Takaki Y."/>
            <person name="Deguchi S."/>
        </authorList>
    </citation>
    <scope>NUCLEOTIDE SEQUENCE [LARGE SCALE GENOMIC DNA]</scope>
    <source>
        <strain evidence="1 2">GE09</strain>
    </source>
</reference>
<organism evidence="1 2">
    <name type="scientific">Marinagarivorans cellulosilyticus</name>
    <dbReference type="NCBI Taxonomy" id="2721545"/>
    <lineage>
        <taxon>Bacteria</taxon>
        <taxon>Pseudomonadati</taxon>
        <taxon>Pseudomonadota</taxon>
        <taxon>Gammaproteobacteria</taxon>
        <taxon>Cellvibrionales</taxon>
        <taxon>Cellvibrionaceae</taxon>
        <taxon>Marinagarivorans</taxon>
    </lineage>
</organism>
<dbReference type="KEGG" id="marq:MARGE09_P2918"/>
<dbReference type="EMBL" id="AP023086">
    <property type="protein sequence ID" value="BCD98717.1"/>
    <property type="molecule type" value="Genomic_DNA"/>
</dbReference>
<evidence type="ECO:0000313" key="2">
    <source>
        <dbReference type="Proteomes" id="UP001320119"/>
    </source>
</evidence>
<evidence type="ECO:0000313" key="1">
    <source>
        <dbReference type="EMBL" id="BCD98717.1"/>
    </source>
</evidence>
<keyword evidence="2" id="KW-1185">Reference proteome</keyword>
<accession>A0AAN2BL67</accession>
<dbReference type="AlphaFoldDB" id="A0AAN2BL67"/>
<gene>
    <name evidence="1" type="ORF">MARGE09_P2918</name>
</gene>
<sequence length="186" mass="21100">MNFKILSLIATCLVLAACDEHSDHHSVNKPIINYWEVVDSYGNSNIDYDHHQHGSYHSQLFIDDSIDDGYFELWWDVSSYDDYSVSIAINDTPSLWGSYEIERTYCGEGLDCDYEGFAYCFYDSVAKHSSSSHYDSLSCSTSQYENPSVDITDILAGHPSESFLIIEVCDSYSGHCSVRSQKVVFE</sequence>
<dbReference type="Proteomes" id="UP001320119">
    <property type="component" value="Chromosome"/>
</dbReference>
<proteinExistence type="predicted"/>